<dbReference type="InterPro" id="IPR012000">
    <property type="entry name" value="Thiamin_PyroP_enz_cen_dom"/>
</dbReference>
<dbReference type="Pfam" id="PF00205">
    <property type="entry name" value="TPP_enzyme_M"/>
    <property type="match status" value="1"/>
</dbReference>
<evidence type="ECO:0000313" key="7">
    <source>
        <dbReference type="EMBL" id="RCK39501.1"/>
    </source>
</evidence>
<proteinExistence type="inferred from homology"/>
<dbReference type="RefSeq" id="WP_114100297.1">
    <property type="nucleotide sequence ID" value="NZ_JPWF01000001.1"/>
</dbReference>
<dbReference type="InterPro" id="IPR045229">
    <property type="entry name" value="TPP_enz"/>
</dbReference>
<dbReference type="OrthoDB" id="4494979at2"/>
<evidence type="ECO:0000259" key="5">
    <source>
        <dbReference type="Pfam" id="PF02775"/>
    </source>
</evidence>
<dbReference type="EMBL" id="JPWF01000001">
    <property type="protein sequence ID" value="RCK39501.1"/>
    <property type="molecule type" value="Genomic_DNA"/>
</dbReference>
<dbReference type="Proteomes" id="UP000253226">
    <property type="component" value="Unassembled WGS sequence"/>
</dbReference>
<dbReference type="FunFam" id="3.40.50.970:FF:000007">
    <property type="entry name" value="Acetolactate synthase"/>
    <property type="match status" value="1"/>
</dbReference>
<protein>
    <submittedName>
        <fullName evidence="7">Thiamine pyrophosphate-binding protein</fullName>
    </submittedName>
</protein>
<dbReference type="InterPro" id="IPR011766">
    <property type="entry name" value="TPP_enzyme_TPP-bd"/>
</dbReference>
<dbReference type="PANTHER" id="PTHR18968:SF120">
    <property type="entry name" value="ACETOLACTATE SYNTHASE LARGE SUBUNIT"/>
    <property type="match status" value="1"/>
</dbReference>
<dbReference type="AlphaFoldDB" id="A0A367WG14"/>
<feature type="domain" description="Thiamine pyrophosphate enzyme TPP-binding" evidence="5">
    <location>
        <begin position="392"/>
        <end position="538"/>
    </location>
</feature>
<evidence type="ECO:0000259" key="4">
    <source>
        <dbReference type="Pfam" id="PF00205"/>
    </source>
</evidence>
<sequence>MSGKTEKHHLRHGGRILVDQLALHGAERVFLVPGESYLAVLDGLVDHPAIDPIICRQEGGAAIMAEAYGKLTGKPGICMVTRGPGATNASAGVHVAHQDSTPMILLVGQIGRDMVDREAFQEVDYRKMFEPLAKWVGQIDDINRIPEYISHAYHIATSGRPGPVVLALPEDMLSSSSEVADAKPYVPIEAKTAPEDVARFRDALSRAKQPIMIVGGGGWTREATENLKSFALRNNVAIATSFRCQDYIPNTHSHFVGDVGIGINPKLAEFIRDSDLVILVGSRMGEMTSSGYSLLDIPCPKQKLVHVYSGPDELGRVYRPDVAINASQRSFLRAIAMMEPVDGSARDAMIETAHASYIAFSTPLDTPGAVKMAHVIAELRDKLSDDAIVTNGAGNYAAFLHRFFRYREYRTELAPTSGSMGYGLPASVSAKLAHPDRPVVCLAGDGCFLMHGQEFATAVQYGANIITIVVNNGMFGTIRMHQERNYPGRVSGTELHNPDFAAYAVAFGGHGETVTRTEDFGPAFDRAVASGKPAIIEVQVDPQALTPIKTLDQIRAGA</sequence>
<evidence type="ECO:0000313" key="8">
    <source>
        <dbReference type="Proteomes" id="UP000253226"/>
    </source>
</evidence>
<dbReference type="Pfam" id="PF02775">
    <property type="entry name" value="TPP_enzyme_C"/>
    <property type="match status" value="1"/>
</dbReference>
<feature type="domain" description="Thiamine pyrophosphate enzyme N-terminal TPP-binding" evidence="6">
    <location>
        <begin position="12"/>
        <end position="126"/>
    </location>
</feature>
<dbReference type="PROSITE" id="PS00187">
    <property type="entry name" value="TPP_ENZYMES"/>
    <property type="match status" value="1"/>
</dbReference>
<dbReference type="Pfam" id="PF02776">
    <property type="entry name" value="TPP_enzyme_N"/>
    <property type="match status" value="1"/>
</dbReference>
<dbReference type="GO" id="GO:0003984">
    <property type="term" value="F:acetolactate synthase activity"/>
    <property type="evidence" value="ECO:0007669"/>
    <property type="project" value="TreeGrafter"/>
</dbReference>
<dbReference type="InterPro" id="IPR029061">
    <property type="entry name" value="THDP-binding"/>
</dbReference>
<organism evidence="7 8">
    <name type="scientific">Thalassospira profundimaris</name>
    <dbReference type="NCBI Taxonomy" id="502049"/>
    <lineage>
        <taxon>Bacteria</taxon>
        <taxon>Pseudomonadati</taxon>
        <taxon>Pseudomonadota</taxon>
        <taxon>Alphaproteobacteria</taxon>
        <taxon>Rhodospirillales</taxon>
        <taxon>Thalassospiraceae</taxon>
        <taxon>Thalassospira</taxon>
    </lineage>
</organism>
<dbReference type="Gene3D" id="3.40.50.1220">
    <property type="entry name" value="TPP-binding domain"/>
    <property type="match status" value="1"/>
</dbReference>
<comment type="caution">
    <text evidence="7">The sequence shown here is derived from an EMBL/GenBank/DDBJ whole genome shotgun (WGS) entry which is preliminary data.</text>
</comment>
<dbReference type="InterPro" id="IPR029035">
    <property type="entry name" value="DHS-like_NAD/FAD-binding_dom"/>
</dbReference>
<dbReference type="SUPFAM" id="SSF52467">
    <property type="entry name" value="DHS-like NAD/FAD-binding domain"/>
    <property type="match status" value="1"/>
</dbReference>
<dbReference type="GO" id="GO:0000287">
    <property type="term" value="F:magnesium ion binding"/>
    <property type="evidence" value="ECO:0007669"/>
    <property type="project" value="InterPro"/>
</dbReference>
<gene>
    <name evidence="7" type="ORF">TH19_00080</name>
</gene>
<dbReference type="PANTHER" id="PTHR18968">
    <property type="entry name" value="THIAMINE PYROPHOSPHATE ENZYMES"/>
    <property type="match status" value="1"/>
</dbReference>
<comment type="similarity">
    <text evidence="1 3">Belongs to the TPP enzyme family.</text>
</comment>
<dbReference type="NCBIfam" id="NF006052">
    <property type="entry name" value="PRK08199.1"/>
    <property type="match status" value="1"/>
</dbReference>
<evidence type="ECO:0000256" key="2">
    <source>
        <dbReference type="ARBA" id="ARBA00023052"/>
    </source>
</evidence>
<keyword evidence="2 3" id="KW-0786">Thiamine pyrophosphate</keyword>
<accession>A0A367WG14</accession>
<dbReference type="GO" id="GO:0050660">
    <property type="term" value="F:flavin adenine dinucleotide binding"/>
    <property type="evidence" value="ECO:0007669"/>
    <property type="project" value="TreeGrafter"/>
</dbReference>
<dbReference type="InterPro" id="IPR012001">
    <property type="entry name" value="Thiamin_PyroP_enz_TPP-bd_dom"/>
</dbReference>
<evidence type="ECO:0000259" key="6">
    <source>
        <dbReference type="Pfam" id="PF02776"/>
    </source>
</evidence>
<dbReference type="GO" id="GO:0030976">
    <property type="term" value="F:thiamine pyrophosphate binding"/>
    <property type="evidence" value="ECO:0007669"/>
    <property type="project" value="InterPro"/>
</dbReference>
<dbReference type="InterPro" id="IPR000399">
    <property type="entry name" value="TPP-bd_CS"/>
</dbReference>
<dbReference type="SUPFAM" id="SSF52518">
    <property type="entry name" value="Thiamin diphosphate-binding fold (THDP-binding)"/>
    <property type="match status" value="2"/>
</dbReference>
<dbReference type="Gene3D" id="3.40.50.970">
    <property type="match status" value="2"/>
</dbReference>
<dbReference type="CDD" id="cd00568">
    <property type="entry name" value="TPP_enzymes"/>
    <property type="match status" value="1"/>
</dbReference>
<evidence type="ECO:0000256" key="1">
    <source>
        <dbReference type="ARBA" id="ARBA00007812"/>
    </source>
</evidence>
<reference evidence="7 8" key="1">
    <citation type="submission" date="2014-07" db="EMBL/GenBank/DDBJ databases">
        <title>Draft genome sequence of Thalassospira profundimaris 35.</title>
        <authorList>
            <person name="Lai Q."/>
            <person name="Shao Z."/>
        </authorList>
    </citation>
    <scope>NUCLEOTIDE SEQUENCE [LARGE SCALE GENOMIC DNA]</scope>
    <source>
        <strain evidence="7 8">35</strain>
    </source>
</reference>
<evidence type="ECO:0000256" key="3">
    <source>
        <dbReference type="RuleBase" id="RU362132"/>
    </source>
</evidence>
<dbReference type="CDD" id="cd07035">
    <property type="entry name" value="TPP_PYR_POX_like"/>
    <property type="match status" value="1"/>
</dbReference>
<dbReference type="GO" id="GO:0009097">
    <property type="term" value="P:isoleucine biosynthetic process"/>
    <property type="evidence" value="ECO:0007669"/>
    <property type="project" value="TreeGrafter"/>
</dbReference>
<dbReference type="GO" id="GO:0009099">
    <property type="term" value="P:L-valine biosynthetic process"/>
    <property type="evidence" value="ECO:0007669"/>
    <property type="project" value="TreeGrafter"/>
</dbReference>
<name>A0A367WG14_9PROT</name>
<dbReference type="GO" id="GO:0005948">
    <property type="term" value="C:acetolactate synthase complex"/>
    <property type="evidence" value="ECO:0007669"/>
    <property type="project" value="TreeGrafter"/>
</dbReference>
<feature type="domain" description="Thiamine pyrophosphate enzyme central" evidence="4">
    <location>
        <begin position="199"/>
        <end position="335"/>
    </location>
</feature>